<keyword evidence="9 12" id="KW-0472">Membrane</keyword>
<dbReference type="PANTHER" id="PTHR24028:SF46">
    <property type="entry name" value="PROTOCADHERIN-8"/>
    <property type="match status" value="1"/>
</dbReference>
<dbReference type="Proteomes" id="UP000594220">
    <property type="component" value="Unplaced"/>
</dbReference>
<proteinExistence type="predicted"/>
<evidence type="ECO:0000256" key="6">
    <source>
        <dbReference type="ARBA" id="ARBA00022837"/>
    </source>
</evidence>
<dbReference type="Pfam" id="PF00028">
    <property type="entry name" value="Cadherin"/>
    <property type="match status" value="1"/>
</dbReference>
<dbReference type="GeneTree" id="ENSGT00940000155219"/>
<dbReference type="InterPro" id="IPR015919">
    <property type="entry name" value="Cadherin-like_sf"/>
</dbReference>
<evidence type="ECO:0000313" key="15">
    <source>
        <dbReference type="Proteomes" id="UP000594220"/>
    </source>
</evidence>
<evidence type="ECO:0000256" key="7">
    <source>
        <dbReference type="ARBA" id="ARBA00022889"/>
    </source>
</evidence>
<keyword evidence="15" id="KW-1185">Reference proteome</keyword>
<keyword evidence="2" id="KW-1003">Cell membrane</keyword>
<sequence>VLRALCTLDYEVLQVLELEVEACDAGTPPQCSQSHVHVHVLDGNDHAPSIVTPPLVNSSAELPLPCHAPPGFLLAHIAAQDADEGPNAELSYSIVAGAHDLFALHEHTGVLWLRRRLWGGEVQAALPLVIMVQDGGWPTLSCTATLQLVPTDVLPSRVEIVVPQLLAEEQSLQPGLDPSMVFIVVLAGGCCLLLAAIIGVVSTCGKGVSGCKGRPRDKSSVIWHPPGMGDADSSNVY</sequence>
<dbReference type="FunFam" id="2.60.40.60:FF:000004">
    <property type="entry name" value="Protocadherin 1 gamma 2"/>
    <property type="match status" value="1"/>
</dbReference>
<comment type="subcellular location">
    <subcellularLocation>
        <location evidence="1">Cell membrane</location>
        <topology evidence="1">Single-pass type I membrane protein</topology>
    </subcellularLocation>
</comment>
<dbReference type="PANTHER" id="PTHR24028">
    <property type="entry name" value="CADHERIN-87A"/>
    <property type="match status" value="1"/>
</dbReference>
<name>A0A7M4FMA9_CROPO</name>
<dbReference type="PROSITE" id="PS00232">
    <property type="entry name" value="CADHERIN_1"/>
    <property type="match status" value="1"/>
</dbReference>
<keyword evidence="4" id="KW-0732">Signal</keyword>
<evidence type="ECO:0000256" key="11">
    <source>
        <dbReference type="PROSITE-ProRule" id="PRU00043"/>
    </source>
</evidence>
<evidence type="ECO:0000256" key="1">
    <source>
        <dbReference type="ARBA" id="ARBA00004251"/>
    </source>
</evidence>
<dbReference type="Ensembl" id="ENSCPRT00005031726.1">
    <property type="protein sequence ID" value="ENSCPRP00005027153.1"/>
    <property type="gene ID" value="ENSCPRG00005018810.1"/>
</dbReference>
<keyword evidence="10" id="KW-0325">Glycoprotein</keyword>
<evidence type="ECO:0000313" key="14">
    <source>
        <dbReference type="Ensembl" id="ENSCPRP00005027153.1"/>
    </source>
</evidence>
<evidence type="ECO:0000259" key="13">
    <source>
        <dbReference type="PROSITE" id="PS50268"/>
    </source>
</evidence>
<evidence type="ECO:0000256" key="10">
    <source>
        <dbReference type="ARBA" id="ARBA00023180"/>
    </source>
</evidence>
<keyword evidence="5" id="KW-0677">Repeat</keyword>
<evidence type="ECO:0000256" key="3">
    <source>
        <dbReference type="ARBA" id="ARBA00022692"/>
    </source>
</evidence>
<accession>A0A7M4FMA9</accession>
<evidence type="ECO:0000256" key="9">
    <source>
        <dbReference type="ARBA" id="ARBA00023136"/>
    </source>
</evidence>
<dbReference type="GO" id="GO:0005886">
    <property type="term" value="C:plasma membrane"/>
    <property type="evidence" value="ECO:0007669"/>
    <property type="project" value="UniProtKB-SubCell"/>
</dbReference>
<keyword evidence="8 12" id="KW-1133">Transmembrane helix</keyword>
<evidence type="ECO:0000256" key="2">
    <source>
        <dbReference type="ARBA" id="ARBA00022475"/>
    </source>
</evidence>
<feature type="transmembrane region" description="Helical" evidence="12">
    <location>
        <begin position="180"/>
        <end position="204"/>
    </location>
</feature>
<dbReference type="Gene3D" id="2.60.40.60">
    <property type="entry name" value="Cadherins"/>
    <property type="match status" value="2"/>
</dbReference>
<keyword evidence="7" id="KW-0130">Cell adhesion</keyword>
<dbReference type="AlphaFoldDB" id="A0A7M4FMA9"/>
<protein>
    <recommendedName>
        <fullName evidence="13">Cadherin domain-containing protein</fullName>
    </recommendedName>
</protein>
<evidence type="ECO:0000256" key="5">
    <source>
        <dbReference type="ARBA" id="ARBA00022737"/>
    </source>
</evidence>
<dbReference type="OMA" id="METMIRE"/>
<dbReference type="CDD" id="cd11304">
    <property type="entry name" value="Cadherin_repeat"/>
    <property type="match status" value="2"/>
</dbReference>
<dbReference type="PROSITE" id="PS50268">
    <property type="entry name" value="CADHERIN_2"/>
    <property type="match status" value="2"/>
</dbReference>
<keyword evidence="6 11" id="KW-0106">Calcium</keyword>
<dbReference type="GO" id="GO:0007156">
    <property type="term" value="P:homophilic cell adhesion via plasma membrane adhesion molecules"/>
    <property type="evidence" value="ECO:0007669"/>
    <property type="project" value="InterPro"/>
</dbReference>
<feature type="domain" description="Cadherin" evidence="13">
    <location>
        <begin position="8"/>
        <end position="50"/>
    </location>
</feature>
<feature type="domain" description="Cadherin" evidence="13">
    <location>
        <begin position="56"/>
        <end position="165"/>
    </location>
</feature>
<evidence type="ECO:0000256" key="12">
    <source>
        <dbReference type="SAM" id="Phobius"/>
    </source>
</evidence>
<dbReference type="GO" id="GO:0005509">
    <property type="term" value="F:calcium ion binding"/>
    <property type="evidence" value="ECO:0007669"/>
    <property type="project" value="UniProtKB-UniRule"/>
</dbReference>
<organism evidence="14 15">
    <name type="scientific">Crocodylus porosus</name>
    <name type="common">Saltwater crocodile</name>
    <name type="synonym">Estuarine crocodile</name>
    <dbReference type="NCBI Taxonomy" id="8502"/>
    <lineage>
        <taxon>Eukaryota</taxon>
        <taxon>Metazoa</taxon>
        <taxon>Chordata</taxon>
        <taxon>Craniata</taxon>
        <taxon>Vertebrata</taxon>
        <taxon>Euteleostomi</taxon>
        <taxon>Archelosauria</taxon>
        <taxon>Archosauria</taxon>
        <taxon>Crocodylia</taxon>
        <taxon>Longirostres</taxon>
        <taxon>Crocodylidae</taxon>
        <taxon>Crocodylus</taxon>
    </lineage>
</organism>
<dbReference type="SUPFAM" id="SSF49313">
    <property type="entry name" value="Cadherin-like"/>
    <property type="match status" value="2"/>
</dbReference>
<dbReference type="InterPro" id="IPR002126">
    <property type="entry name" value="Cadherin-like_dom"/>
</dbReference>
<keyword evidence="3 12" id="KW-0812">Transmembrane</keyword>
<evidence type="ECO:0000256" key="4">
    <source>
        <dbReference type="ARBA" id="ARBA00022729"/>
    </source>
</evidence>
<dbReference type="SMART" id="SM00112">
    <property type="entry name" value="CA"/>
    <property type="match status" value="2"/>
</dbReference>
<evidence type="ECO:0000256" key="8">
    <source>
        <dbReference type="ARBA" id="ARBA00022989"/>
    </source>
</evidence>
<dbReference type="InterPro" id="IPR050174">
    <property type="entry name" value="Protocadherin/Cadherin-CA"/>
</dbReference>
<reference evidence="14" key="1">
    <citation type="submission" date="2025-08" db="UniProtKB">
        <authorList>
            <consortium name="Ensembl"/>
        </authorList>
    </citation>
    <scope>IDENTIFICATION</scope>
</reference>
<dbReference type="InterPro" id="IPR020894">
    <property type="entry name" value="Cadherin_CS"/>
</dbReference>
<reference evidence="14" key="2">
    <citation type="submission" date="2025-09" db="UniProtKB">
        <authorList>
            <consortium name="Ensembl"/>
        </authorList>
    </citation>
    <scope>IDENTIFICATION</scope>
</reference>